<proteinExistence type="predicted"/>
<organism evidence="1 2">
    <name type="scientific">Vibrio owensii</name>
    <dbReference type="NCBI Taxonomy" id="696485"/>
    <lineage>
        <taxon>Bacteria</taxon>
        <taxon>Pseudomonadati</taxon>
        <taxon>Pseudomonadota</taxon>
        <taxon>Gammaproteobacteria</taxon>
        <taxon>Vibrionales</taxon>
        <taxon>Vibrionaceae</taxon>
        <taxon>Vibrio</taxon>
    </lineage>
</organism>
<comment type="caution">
    <text evidence="1">The sequence shown here is derived from an EMBL/GenBank/DDBJ whole genome shotgun (WGS) entry which is preliminary data.</text>
</comment>
<dbReference type="AlphaFoldDB" id="A0AAU9Q718"/>
<evidence type="ECO:0000313" key="2">
    <source>
        <dbReference type="Proteomes" id="UP001295420"/>
    </source>
</evidence>
<name>A0AAU9Q718_9VIBR</name>
<protein>
    <submittedName>
        <fullName evidence="1">Uncharacterized protein</fullName>
    </submittedName>
</protein>
<reference evidence="1" key="1">
    <citation type="submission" date="2022-01" db="EMBL/GenBank/DDBJ databases">
        <authorList>
            <person name="Lagorce A."/>
        </authorList>
    </citation>
    <scope>NUCLEOTIDE SEQUENCE</scope>
    <source>
        <strain evidence="1">Th15_F1_D04</strain>
    </source>
</reference>
<gene>
    <name evidence="1" type="ORF">THF1D04_220012</name>
</gene>
<accession>A0AAU9Q718</accession>
<dbReference type="EMBL" id="CAKMTQ010000015">
    <property type="protein sequence ID" value="CAH1528687.1"/>
    <property type="molecule type" value="Genomic_DNA"/>
</dbReference>
<sequence>MVCSWLGFLIKKNKAPLPSGKAPDGPMKVGLLDNHDVTKALTWGEVNRSNERLKLVYLGRDGLMLVDTGDRSLHLLGAAFDQQCPRAIIADYLAGDLSCRERQRQMPGGKFTQWPRHALVPSLVKLRIERGPEAAVAQKRRLKLRCLWSHHFKTKRGVSDWRDLKQSLRRDVGWNG</sequence>
<dbReference type="Proteomes" id="UP001295420">
    <property type="component" value="Unassembled WGS sequence"/>
</dbReference>
<evidence type="ECO:0000313" key="1">
    <source>
        <dbReference type="EMBL" id="CAH1528687.1"/>
    </source>
</evidence>